<keyword evidence="6 9" id="KW-0808">Transferase</keyword>
<dbReference type="NCBIfam" id="NF001974">
    <property type="entry name" value="PRK00756.1"/>
    <property type="match status" value="1"/>
</dbReference>
<proteinExistence type="inferred from homology"/>
<dbReference type="HAMAP" id="MF_00084">
    <property type="entry name" value="NodA"/>
    <property type="match status" value="1"/>
</dbReference>
<keyword evidence="5 9" id="KW-0963">Cytoplasm</keyword>
<reference evidence="10" key="2">
    <citation type="journal article" date="2016" name="Front. Microbiol.">
        <title>The Regulatory Protein RosR Affects Rhizobium leguminosarum bv. trifolii Protein Profiles, Cell Surface Properties, and Symbiosis with Clover.</title>
        <authorList>
            <person name="Rachwal K."/>
            <person name="Boguszewska A."/>
            <person name="Kopcinska J."/>
            <person name="Karas M."/>
            <person name="Tchorzewski M."/>
            <person name="Janczarek M."/>
        </authorList>
    </citation>
    <scope>NUCLEOTIDE SEQUENCE</scope>
    <source>
        <strain evidence="10">Rt24.2</strain>
    </source>
</reference>
<evidence type="ECO:0000256" key="5">
    <source>
        <dbReference type="ARBA" id="ARBA00022490"/>
    </source>
</evidence>
<keyword evidence="7 9" id="KW-0012">Acyltransferase</keyword>
<dbReference type="Pfam" id="PF02474">
    <property type="entry name" value="NodA"/>
    <property type="match status" value="1"/>
</dbReference>
<evidence type="ECO:0000313" key="10">
    <source>
        <dbReference type="EMBL" id="AOO92041.1"/>
    </source>
</evidence>
<dbReference type="GO" id="GO:0016746">
    <property type="term" value="F:acyltransferase activity"/>
    <property type="evidence" value="ECO:0007669"/>
    <property type="project" value="UniProtKB-UniRule"/>
</dbReference>
<sequence>MSAGVRWKISWENDLEPSDHAELSNFFRATYGPTGEFNAKPFETGRSWAGARPERRAIAYDSKGIASHMGLLRRFIKVGDTDLLVAELGLYGVRPDLEGLGIAHSIRALAPALQELAVPFAFGTVRHAMRNHVERFCRDGISNIVTGVRVRSTLPDVLPNMPSTRTEDVLVLVFPIGRPMSEWPSGSLIERNGCEL</sequence>
<evidence type="ECO:0000256" key="2">
    <source>
        <dbReference type="ARBA" id="ARBA00010227"/>
    </source>
</evidence>
<organism evidence="10">
    <name type="scientific">Rhizobium leguminosarum bv. trifolii</name>
    <dbReference type="NCBI Taxonomy" id="386"/>
    <lineage>
        <taxon>Bacteria</taxon>
        <taxon>Pseudomonadati</taxon>
        <taxon>Pseudomonadota</taxon>
        <taxon>Alphaproteobacteria</taxon>
        <taxon>Hyphomicrobiales</taxon>
        <taxon>Rhizobiaceae</taxon>
        <taxon>Rhizobium/Agrobacterium group</taxon>
        <taxon>Rhizobium</taxon>
    </lineage>
</organism>
<evidence type="ECO:0000256" key="3">
    <source>
        <dbReference type="ARBA" id="ARBA00014632"/>
    </source>
</evidence>
<dbReference type="EC" id="2.3.1.-" evidence="9"/>
<dbReference type="RefSeq" id="WP_081295649.1">
    <property type="nucleotide sequence ID" value="NZ_MAMO01000062.1"/>
</dbReference>
<dbReference type="SUPFAM" id="SSF55729">
    <property type="entry name" value="Acyl-CoA N-acyltransferases (Nat)"/>
    <property type="match status" value="1"/>
</dbReference>
<dbReference type="InterPro" id="IPR003484">
    <property type="entry name" value="NodA"/>
</dbReference>
<dbReference type="GO" id="GO:0005829">
    <property type="term" value="C:cytosol"/>
    <property type="evidence" value="ECO:0007669"/>
    <property type="project" value="InterPro"/>
</dbReference>
<dbReference type="InterPro" id="IPR016181">
    <property type="entry name" value="Acyl_CoA_acyltransferase"/>
</dbReference>
<reference evidence="10" key="1">
    <citation type="journal article" date="2015" name="BMC Genomics">
        <title>Transcriptome profiling of a Rhizobium leguminosarum bv. trifolii rosR mutant reveals the role of the transcriptional regulator RosR in motility, synthesis of cell-surface components, and other cellular processes.</title>
        <authorList>
            <person name="Rachwal K."/>
            <person name="Matczynska E."/>
            <person name="Janczarek M."/>
        </authorList>
    </citation>
    <scope>NUCLEOTIDE SEQUENCE</scope>
    <source>
        <strain evidence="10">Rt24.2</strain>
    </source>
</reference>
<evidence type="ECO:0000256" key="7">
    <source>
        <dbReference type="ARBA" id="ARBA00023315"/>
    </source>
</evidence>
<dbReference type="AlphaFoldDB" id="A0A1C9HZE7"/>
<comment type="similarity">
    <text evidence="2 9">Belongs to the NodA family.</text>
</comment>
<dbReference type="NCBIfam" id="TIGR04245">
    <property type="entry name" value="nodulat_NodA"/>
    <property type="match status" value="1"/>
</dbReference>
<evidence type="ECO:0000256" key="4">
    <source>
        <dbReference type="ARBA" id="ARBA00022458"/>
    </source>
</evidence>
<accession>A0A1C9HZE7</accession>
<evidence type="ECO:0000256" key="1">
    <source>
        <dbReference type="ARBA" id="ARBA00004496"/>
    </source>
</evidence>
<evidence type="ECO:0000256" key="6">
    <source>
        <dbReference type="ARBA" id="ARBA00022679"/>
    </source>
</evidence>
<dbReference type="InterPro" id="IPR020567">
    <property type="entry name" value="Nodulation_prot_NodA_CS"/>
</dbReference>
<comment type="function">
    <text evidence="8 9">N-acyltransferase required for nodulation. Acts in the production of a small, heat-stable compound (Nod) that stimulates mitosis in various plant protoplasts.</text>
</comment>
<dbReference type="Gene3D" id="3.40.630.30">
    <property type="match status" value="1"/>
</dbReference>
<dbReference type="EMBL" id="KX489677">
    <property type="protein sequence ID" value="AOO92041.1"/>
    <property type="molecule type" value="Genomic_DNA"/>
</dbReference>
<dbReference type="GeneID" id="61428896"/>
<keyword evidence="4 9" id="KW-0536">Nodulation</keyword>
<protein>
    <recommendedName>
        <fullName evidence="3 9">Nodulation protein A</fullName>
        <ecNumber evidence="9">2.3.1.-</ecNumber>
    </recommendedName>
</protein>
<evidence type="ECO:0000256" key="9">
    <source>
        <dbReference type="HAMAP-Rule" id="MF_00084"/>
    </source>
</evidence>
<comment type="subcellular location">
    <subcellularLocation>
        <location evidence="1 9">Cytoplasm</location>
    </subcellularLocation>
</comment>
<evidence type="ECO:0000256" key="8">
    <source>
        <dbReference type="ARBA" id="ARBA00024789"/>
    </source>
</evidence>
<gene>
    <name evidence="9" type="primary">nodA</name>
</gene>
<name>A0A1C9HZE7_RHILT</name>
<dbReference type="PROSITE" id="PS01349">
    <property type="entry name" value="NODA"/>
    <property type="match status" value="1"/>
</dbReference>